<feature type="coiled-coil region" evidence="1">
    <location>
        <begin position="15"/>
        <end position="49"/>
    </location>
</feature>
<feature type="coiled-coil region" evidence="1">
    <location>
        <begin position="95"/>
        <end position="160"/>
    </location>
</feature>
<accession>A0A650CF36</accession>
<dbReference type="RefSeq" id="WP_156013972.1">
    <property type="nucleotide sequence ID" value="NZ_CP045484.1"/>
</dbReference>
<dbReference type="GeneID" id="42800331"/>
<dbReference type="EMBL" id="CP045484">
    <property type="protein sequence ID" value="QGR16414.1"/>
    <property type="molecule type" value="Genomic_DNA"/>
</dbReference>
<dbReference type="AlphaFoldDB" id="A0A650CF36"/>
<gene>
    <name evidence="2" type="ORF">D1869_03750</name>
</gene>
<organism evidence="2 3">
    <name type="scientific">Sulfurisphaera ohwakuensis</name>
    <dbReference type="NCBI Taxonomy" id="69656"/>
    <lineage>
        <taxon>Archaea</taxon>
        <taxon>Thermoproteota</taxon>
        <taxon>Thermoprotei</taxon>
        <taxon>Sulfolobales</taxon>
        <taxon>Sulfolobaceae</taxon>
        <taxon>Sulfurisphaera</taxon>
    </lineage>
</organism>
<dbReference type="Proteomes" id="UP000427373">
    <property type="component" value="Chromosome"/>
</dbReference>
<keyword evidence="3" id="KW-1185">Reference proteome</keyword>
<proteinExistence type="predicted"/>
<name>A0A650CF36_SULOH</name>
<dbReference type="KEGG" id="soh:D1869_03750"/>
<evidence type="ECO:0000313" key="2">
    <source>
        <dbReference type="EMBL" id="QGR16414.1"/>
    </source>
</evidence>
<protein>
    <submittedName>
        <fullName evidence="2">Uncharacterized protein</fullName>
    </submittedName>
</protein>
<evidence type="ECO:0000313" key="3">
    <source>
        <dbReference type="Proteomes" id="UP000427373"/>
    </source>
</evidence>
<sequence>MDNMNVVELVELVSKKRREMNKEKLEEEIRRTLNQLSELRDSIEKLKEIKTKMILCSEEINDDKKSILQSNDPDYISSMVNLIYQKVNNCYKKIEEERRIKIEEQKRRIREINEKLIVYKKIFKNIFNENIDVHILSDKLEDLDNEIKKGEDEIERLNDILKSRIGSNLELLVKLIENNEIEIDQENLNEVIELTRFLVNKGLILSLRFSK</sequence>
<reference evidence="2 3" key="1">
    <citation type="submission" date="2019-10" db="EMBL/GenBank/DDBJ databases">
        <title>Genome Sequences from Six Type Strain Members of the Archaeal Family Sulfolobaceae: Acidianus ambivalens, Acidianus infernus, Metallosphaera prunae, Stygiolobus azoricus, Sulfolobus metallicus, and Sulfurisphaera ohwakuensis.</title>
        <authorList>
            <person name="Counts J.A."/>
            <person name="Kelly R.M."/>
        </authorList>
    </citation>
    <scope>NUCLEOTIDE SEQUENCE [LARGE SCALE GENOMIC DNA]</scope>
    <source>
        <strain evidence="2 3">TA-1</strain>
    </source>
</reference>
<dbReference type="OrthoDB" id="43649at2157"/>
<evidence type="ECO:0000256" key="1">
    <source>
        <dbReference type="SAM" id="Coils"/>
    </source>
</evidence>
<keyword evidence="1" id="KW-0175">Coiled coil</keyword>